<evidence type="ECO:0000256" key="1">
    <source>
        <dbReference type="SAM" id="Phobius"/>
    </source>
</evidence>
<keyword evidence="1" id="KW-0812">Transmembrane</keyword>
<keyword evidence="1" id="KW-1133">Transmembrane helix</keyword>
<dbReference type="RefSeq" id="WP_307389857.1">
    <property type="nucleotide sequence ID" value="NZ_BAAADK010000009.1"/>
</dbReference>
<organism evidence="3 4">
    <name type="scientific">Caldalkalibacillus horti</name>
    <dbReference type="NCBI Taxonomy" id="77523"/>
    <lineage>
        <taxon>Bacteria</taxon>
        <taxon>Bacillati</taxon>
        <taxon>Bacillota</taxon>
        <taxon>Bacilli</taxon>
        <taxon>Bacillales</taxon>
        <taxon>Bacillaceae</taxon>
        <taxon>Caldalkalibacillus</taxon>
    </lineage>
</organism>
<proteinExistence type="predicted"/>
<protein>
    <submittedName>
        <fullName evidence="3">Cytoskeletal protein RodZ</fullName>
    </submittedName>
</protein>
<sequence length="166" mass="18923">MLKSSAVVLLNRFIVATLIIVLAGIYFIDVQSLPNVRDKVLISPIFWIMLVFYPIILWQEWRTWKAKERAQQNKATNTKEEPEADEVEGKLSKKIVLFMGSIALYLALITSIGFVILTPVFLFALMYILGTRSWKVLLSVSLITTVLLYIFFVIWLGIPLPQGIGF</sequence>
<feature type="transmembrane region" description="Helical" evidence="1">
    <location>
        <begin position="40"/>
        <end position="58"/>
    </location>
</feature>
<feature type="domain" description="DUF1468" evidence="2">
    <location>
        <begin position="14"/>
        <end position="161"/>
    </location>
</feature>
<feature type="transmembrane region" description="Helical" evidence="1">
    <location>
        <begin position="6"/>
        <end position="28"/>
    </location>
</feature>
<dbReference type="InterPro" id="IPR009936">
    <property type="entry name" value="DUF1468"/>
</dbReference>
<accession>A0ABT9VTQ0</accession>
<keyword evidence="4" id="KW-1185">Reference proteome</keyword>
<gene>
    <name evidence="3" type="ORF">J2S11_000263</name>
</gene>
<dbReference type="Pfam" id="PF07331">
    <property type="entry name" value="TctB"/>
    <property type="match status" value="1"/>
</dbReference>
<dbReference type="EMBL" id="JAUSTY010000001">
    <property type="protein sequence ID" value="MDQ0164364.1"/>
    <property type="molecule type" value="Genomic_DNA"/>
</dbReference>
<feature type="transmembrane region" description="Helical" evidence="1">
    <location>
        <begin position="102"/>
        <end position="129"/>
    </location>
</feature>
<evidence type="ECO:0000313" key="3">
    <source>
        <dbReference type="EMBL" id="MDQ0164364.1"/>
    </source>
</evidence>
<comment type="caution">
    <text evidence="3">The sequence shown here is derived from an EMBL/GenBank/DDBJ whole genome shotgun (WGS) entry which is preliminary data.</text>
</comment>
<reference evidence="3 4" key="1">
    <citation type="submission" date="2023-07" db="EMBL/GenBank/DDBJ databases">
        <title>Genomic Encyclopedia of Type Strains, Phase IV (KMG-IV): sequencing the most valuable type-strain genomes for metagenomic binning, comparative biology and taxonomic classification.</title>
        <authorList>
            <person name="Goeker M."/>
        </authorList>
    </citation>
    <scope>NUCLEOTIDE SEQUENCE [LARGE SCALE GENOMIC DNA]</scope>
    <source>
        <strain evidence="3 4">DSM 12751</strain>
    </source>
</reference>
<evidence type="ECO:0000313" key="4">
    <source>
        <dbReference type="Proteomes" id="UP001235840"/>
    </source>
</evidence>
<feature type="transmembrane region" description="Helical" evidence="1">
    <location>
        <begin position="136"/>
        <end position="158"/>
    </location>
</feature>
<evidence type="ECO:0000259" key="2">
    <source>
        <dbReference type="Pfam" id="PF07331"/>
    </source>
</evidence>
<dbReference type="Proteomes" id="UP001235840">
    <property type="component" value="Unassembled WGS sequence"/>
</dbReference>
<name>A0ABT9VTQ0_9BACI</name>
<keyword evidence="1" id="KW-0472">Membrane</keyword>